<dbReference type="Pfam" id="PF04715">
    <property type="entry name" value="Anth_synt_I_N"/>
    <property type="match status" value="1"/>
</dbReference>
<dbReference type="PRINTS" id="PR00095">
    <property type="entry name" value="ANTSNTHASEI"/>
</dbReference>
<dbReference type="GO" id="GO:0009396">
    <property type="term" value="P:folic acid-containing compound biosynthetic process"/>
    <property type="evidence" value="ECO:0007669"/>
    <property type="project" value="InterPro"/>
</dbReference>
<dbReference type="InterPro" id="IPR005802">
    <property type="entry name" value="ADC_synth_comp_1"/>
</dbReference>
<dbReference type="NCBIfam" id="TIGR00553">
    <property type="entry name" value="pabB"/>
    <property type="match status" value="1"/>
</dbReference>
<keyword evidence="2 5" id="KW-0808">Transferase</keyword>
<dbReference type="Gene3D" id="3.60.120.10">
    <property type="entry name" value="Anthranilate synthase"/>
    <property type="match status" value="1"/>
</dbReference>
<evidence type="ECO:0000256" key="1">
    <source>
        <dbReference type="ARBA" id="ARBA00013139"/>
    </source>
</evidence>
<comment type="caution">
    <text evidence="5">The sequence shown here is derived from an EMBL/GenBank/DDBJ whole genome shotgun (WGS) entry which is preliminary data.</text>
</comment>
<evidence type="ECO:0000313" key="6">
    <source>
        <dbReference type="Proteomes" id="UP000267464"/>
    </source>
</evidence>
<dbReference type="Pfam" id="PF00425">
    <property type="entry name" value="Chorismate_bind"/>
    <property type="match status" value="1"/>
</dbReference>
<evidence type="ECO:0000259" key="3">
    <source>
        <dbReference type="Pfam" id="PF00425"/>
    </source>
</evidence>
<dbReference type="AlphaFoldDB" id="A0A3N7HNX2"/>
<keyword evidence="5" id="KW-0032">Aminotransferase</keyword>
<feature type="domain" description="Chorismate-utilising enzyme C-terminal" evidence="3">
    <location>
        <begin position="288"/>
        <end position="541"/>
    </location>
</feature>
<organism evidence="5 6">
    <name type="scientific">Piscinibacter terrae</name>
    <dbReference type="NCBI Taxonomy" id="2496871"/>
    <lineage>
        <taxon>Bacteria</taxon>
        <taxon>Pseudomonadati</taxon>
        <taxon>Pseudomonadota</taxon>
        <taxon>Betaproteobacteria</taxon>
        <taxon>Burkholderiales</taxon>
        <taxon>Sphaerotilaceae</taxon>
        <taxon>Piscinibacter</taxon>
    </lineage>
</organism>
<dbReference type="EMBL" id="QUSW01000004">
    <property type="protein sequence ID" value="RQP23898.1"/>
    <property type="molecule type" value="Genomic_DNA"/>
</dbReference>
<evidence type="ECO:0000256" key="2">
    <source>
        <dbReference type="ARBA" id="ARBA00022679"/>
    </source>
</evidence>
<name>A0A3N7HNX2_9BURK</name>
<protein>
    <recommendedName>
        <fullName evidence="1">aminodeoxychorismate synthase</fullName>
        <ecNumber evidence="1">2.6.1.85</ecNumber>
    </recommendedName>
</protein>
<dbReference type="SUPFAM" id="SSF56322">
    <property type="entry name" value="ADC synthase"/>
    <property type="match status" value="1"/>
</dbReference>
<evidence type="ECO:0000259" key="4">
    <source>
        <dbReference type="Pfam" id="PF04715"/>
    </source>
</evidence>
<gene>
    <name evidence="5" type="primary">pabB</name>
    <name evidence="5" type="ORF">DZC73_17460</name>
</gene>
<dbReference type="InterPro" id="IPR006805">
    <property type="entry name" value="Anth_synth_I_N"/>
</dbReference>
<dbReference type="InterPro" id="IPR005801">
    <property type="entry name" value="ADC_synthase"/>
</dbReference>
<dbReference type="PANTHER" id="PTHR11236:SF50">
    <property type="entry name" value="AMINODEOXYCHORISMATE SYNTHASE COMPONENT 1"/>
    <property type="match status" value="1"/>
</dbReference>
<sequence>MRSMNCVPGNCSRTMAGTADVTCCLISTSSTGPPATASHSRVVEPSCAIKRRSTWRSRVACAGVAAASAKRSRRGGLEELEDMSEIVVSVRRIDLPHGPRETMAALRGDAPGVLLESALPMEGQGQWSYVAGAARATLYTDAGGTVLRRTGQADMGFADPFEALEAMASAKQVRVVADEPVPEGLGFIGGWVGVLGYDAARHLHRLPETAQDEPSLPQMWWMAVDQVLAYHQPSRQWWECTSSGPGDGWPWTTTDRLAAWADTLARARRPAPSRRPWMAGARQLRMSREGFESGVEHIREAIANGEVLQVNLTRREDAAFQGDAWSLYEDLVAAHPVPFTAFIETPDFSIASCSPERFLKLQGRTVQARPIKGTVARGRTPDEDAANRDWLAASEKNRAENLMIVDLMRNDIGRVAELGSVRVPDLFALEPYASVWQMVSTVQATLREGLGPADLLRACWPPGSMTGAPKLAAMQAIEALEPLRRGFYAGSIGYIDCRGNMDLSVVIRTAVVARGKVMVQVGGGIVADSDPASEWNETVAKGERLVRVLDAGFSGSASPAAPR</sequence>
<dbReference type="GO" id="GO:0046820">
    <property type="term" value="F:4-amino-4-deoxychorismate synthase activity"/>
    <property type="evidence" value="ECO:0007669"/>
    <property type="project" value="UniProtKB-EC"/>
</dbReference>
<dbReference type="PANTHER" id="PTHR11236">
    <property type="entry name" value="AMINOBENZOATE/ANTHRANILATE SYNTHASE"/>
    <property type="match status" value="1"/>
</dbReference>
<dbReference type="InterPro" id="IPR019999">
    <property type="entry name" value="Anth_synth_I-like"/>
</dbReference>
<dbReference type="InterPro" id="IPR015890">
    <property type="entry name" value="Chorismate_C"/>
</dbReference>
<reference evidence="5 6" key="1">
    <citation type="submission" date="2018-08" db="EMBL/GenBank/DDBJ databases">
        <authorList>
            <person name="Khan S.A."/>
            <person name="Jeon C.O."/>
            <person name="Chun B.H."/>
            <person name="Jeong S.E."/>
        </authorList>
    </citation>
    <scope>NUCLEOTIDE SEQUENCE [LARGE SCALE GENOMIC DNA]</scope>
    <source>
        <strain evidence="5 6">S-16</strain>
    </source>
</reference>
<evidence type="ECO:0000313" key="5">
    <source>
        <dbReference type="EMBL" id="RQP23898.1"/>
    </source>
</evidence>
<reference evidence="5 6" key="2">
    <citation type="submission" date="2018-12" db="EMBL/GenBank/DDBJ databases">
        <title>Rhizobacter gummiphilus sp. nov., a rubber-degrading bacterium isolated from the soil of a botanical garden in Japan.</title>
        <authorList>
            <person name="Shunsuke S.S."/>
        </authorList>
    </citation>
    <scope>NUCLEOTIDE SEQUENCE [LARGE SCALE GENOMIC DNA]</scope>
    <source>
        <strain evidence="5 6">S-16</strain>
    </source>
</reference>
<dbReference type="EC" id="2.6.1.85" evidence="1"/>
<proteinExistence type="predicted"/>
<feature type="domain" description="Anthranilate synthase component I N-terminal" evidence="4">
    <location>
        <begin position="99"/>
        <end position="237"/>
    </location>
</feature>
<dbReference type="GO" id="GO:0000162">
    <property type="term" value="P:L-tryptophan biosynthetic process"/>
    <property type="evidence" value="ECO:0007669"/>
    <property type="project" value="TreeGrafter"/>
</dbReference>
<accession>A0A3N7HNX2</accession>
<dbReference type="Proteomes" id="UP000267464">
    <property type="component" value="Unassembled WGS sequence"/>
</dbReference>
<keyword evidence="6" id="KW-1185">Reference proteome</keyword>